<dbReference type="KEGG" id="apag:EIA51_02095"/>
<evidence type="ECO:0000313" key="2">
    <source>
        <dbReference type="EMBL" id="RZN58177.1"/>
    </source>
</evidence>
<feature type="signal peptide" evidence="1">
    <location>
        <begin position="1"/>
        <end position="19"/>
    </location>
</feature>
<dbReference type="Proteomes" id="UP000254465">
    <property type="component" value="Unassembled WGS sequence"/>
</dbReference>
<dbReference type="EMBL" id="UFSW01000001">
    <property type="protein sequence ID" value="SUU98776.1"/>
    <property type="molecule type" value="Genomic_DNA"/>
</dbReference>
<reference evidence="2 7" key="2">
    <citation type="submission" date="2018-11" db="EMBL/GenBank/DDBJ databases">
        <title>Sequencing Av. paragallinarum serogroups.</title>
        <authorList>
            <person name="Hellmuth J.E."/>
            <person name="Boucher C.E."/>
            <person name="Cason E.D."/>
        </authorList>
    </citation>
    <scope>NUCLEOTIDE SEQUENCE [LARGE SCALE GENOMIC DNA]</scope>
    <source>
        <strain evidence="2 7">SA-3</strain>
    </source>
</reference>
<evidence type="ECO:0000313" key="5">
    <source>
        <dbReference type="Proteomes" id="UP000254465"/>
    </source>
</evidence>
<gene>
    <name evidence="3" type="primary">hmcA</name>
    <name evidence="2" type="ORF">EIG79_07890</name>
    <name evidence="4" type="ORF">NCTC10926_02218</name>
    <name evidence="3" type="ORF">NCTC11296_01401</name>
</gene>
<evidence type="ECO:0000256" key="1">
    <source>
        <dbReference type="SAM" id="SignalP"/>
    </source>
</evidence>
<accession>A0A380X8Z7</accession>
<proteinExistence type="predicted"/>
<reference evidence="5 6" key="1">
    <citation type="submission" date="2018-06" db="EMBL/GenBank/DDBJ databases">
        <authorList>
            <consortium name="Pathogen Informatics"/>
            <person name="Doyle S."/>
        </authorList>
    </citation>
    <scope>NUCLEOTIDE SEQUENCE [LARGE SCALE GENOMIC DNA]</scope>
    <source>
        <strain evidence="4 6">NCTC10926</strain>
        <strain evidence="3 5">NCTC11296</strain>
    </source>
</reference>
<evidence type="ECO:0000313" key="6">
    <source>
        <dbReference type="Proteomes" id="UP000254620"/>
    </source>
</evidence>
<evidence type="ECO:0000313" key="7">
    <source>
        <dbReference type="Proteomes" id="UP000294229"/>
    </source>
</evidence>
<dbReference type="EMBL" id="UGHK01000002">
    <property type="protein sequence ID" value="STO71498.1"/>
    <property type="molecule type" value="Genomic_DNA"/>
</dbReference>
<keyword evidence="1" id="KW-0732">Signal</keyword>
<organism evidence="4 6">
    <name type="scientific">Avibacterium paragallinarum</name>
    <name type="common">Haemophilus gallinarum</name>
    <dbReference type="NCBI Taxonomy" id="728"/>
    <lineage>
        <taxon>Bacteria</taxon>
        <taxon>Pseudomonadati</taxon>
        <taxon>Pseudomonadota</taxon>
        <taxon>Gammaproteobacteria</taxon>
        <taxon>Pasteurellales</taxon>
        <taxon>Pasteurellaceae</taxon>
        <taxon>Avibacterium</taxon>
    </lineage>
</organism>
<dbReference type="EMBL" id="RQXS01000036">
    <property type="protein sequence ID" value="RZN58177.1"/>
    <property type="molecule type" value="Genomic_DNA"/>
</dbReference>
<evidence type="ECO:0000313" key="4">
    <source>
        <dbReference type="EMBL" id="SUU98776.1"/>
    </source>
</evidence>
<evidence type="ECO:0000313" key="3">
    <source>
        <dbReference type="EMBL" id="STO71498.1"/>
    </source>
</evidence>
<sequence length="90" mass="9775">MKKFFILLIAIIFSSASLASSSELQSLFKSSQNNSATVLSQKEMSEVKGGARSPVYTCSVCGAKHGGVYSPNVCYNCYNKGFRINGIRRP</sequence>
<feature type="chain" id="PRO_5040588861" evidence="1">
    <location>
        <begin position="20"/>
        <end position="90"/>
    </location>
</feature>
<dbReference type="Proteomes" id="UP000254620">
    <property type="component" value="Unassembled WGS sequence"/>
</dbReference>
<protein>
    <submittedName>
        <fullName evidence="3">Hemocin bacteriocin a</fullName>
    </submittedName>
    <submittedName>
        <fullName evidence="2">Hemocin structural protein</fullName>
    </submittedName>
</protein>
<dbReference type="Proteomes" id="UP000294229">
    <property type="component" value="Unassembled WGS sequence"/>
</dbReference>
<name>A0A380X8Z7_AVIPA</name>
<dbReference type="AlphaFoldDB" id="A0A380X8Z7"/>